<dbReference type="AlphaFoldDB" id="A0A1W6MMH5"/>
<sequence>MIKAAVISNGLEGLHHQFNSIEEVNYDILTIDAHFDPDLDLYDVLVVPNGSDHIALFKIKDKIKSFLDQGKALICVDGWFTRWIPGNQWIMDNTKKTIDVRYKIKNDRYGIFEDVDINSFIYSHGISGWWACGYIDAAPEADIVVEDTWNRPIIVLDEHTTNGLIFMTASGPLADATGQTTDDKSSMSDLPKLFKNVIKLIASKKQEKELPLTT</sequence>
<dbReference type="RefSeq" id="WP_085767605.1">
    <property type="nucleotide sequence ID" value="NZ_CP019344.1"/>
</dbReference>
<proteinExistence type="predicted"/>
<evidence type="ECO:0000313" key="2">
    <source>
        <dbReference type="Proteomes" id="UP000193431"/>
    </source>
</evidence>
<protein>
    <submittedName>
        <fullName evidence="1">Uncharacterized protein</fullName>
    </submittedName>
</protein>
<gene>
    <name evidence="1" type="ORF">BST97_12815</name>
</gene>
<organism evidence="1 2">
    <name type="scientific">Nonlabens spongiae</name>
    <dbReference type="NCBI Taxonomy" id="331648"/>
    <lineage>
        <taxon>Bacteria</taxon>
        <taxon>Pseudomonadati</taxon>
        <taxon>Bacteroidota</taxon>
        <taxon>Flavobacteriia</taxon>
        <taxon>Flavobacteriales</taxon>
        <taxon>Flavobacteriaceae</taxon>
        <taxon>Nonlabens</taxon>
    </lineage>
</organism>
<reference evidence="1 2" key="1">
    <citation type="submission" date="2016-11" db="EMBL/GenBank/DDBJ databases">
        <title>Trade-off between light-utilization and light-protection in marine flavobacteria.</title>
        <authorList>
            <person name="Kumagai Y."/>
        </authorList>
    </citation>
    <scope>NUCLEOTIDE SEQUENCE [LARGE SCALE GENOMIC DNA]</scope>
    <source>
        <strain evidence="1 2">JCM 13191</strain>
    </source>
</reference>
<dbReference type="Proteomes" id="UP000193431">
    <property type="component" value="Chromosome"/>
</dbReference>
<name>A0A1W6MMH5_9FLAO</name>
<dbReference type="STRING" id="331648.BST97_12815"/>
<keyword evidence="2" id="KW-1185">Reference proteome</keyword>
<evidence type="ECO:0000313" key="1">
    <source>
        <dbReference type="EMBL" id="ARN78800.1"/>
    </source>
</evidence>
<dbReference type="SUPFAM" id="SSF52317">
    <property type="entry name" value="Class I glutamine amidotransferase-like"/>
    <property type="match status" value="1"/>
</dbReference>
<dbReference type="EMBL" id="CP019344">
    <property type="protein sequence ID" value="ARN78800.1"/>
    <property type="molecule type" value="Genomic_DNA"/>
</dbReference>
<dbReference type="InterPro" id="IPR029062">
    <property type="entry name" value="Class_I_gatase-like"/>
</dbReference>
<accession>A0A1W6MMH5</accession>
<dbReference type="OrthoDB" id="942393at2"/>